<dbReference type="EMBL" id="GL433857">
    <property type="protein sequence ID" value="EFN52311.1"/>
    <property type="molecule type" value="Genomic_DNA"/>
</dbReference>
<proteinExistence type="predicted"/>
<keyword evidence="2" id="KW-1185">Reference proteome</keyword>
<dbReference type="eggNOG" id="ENOG502SPPS">
    <property type="taxonomic scope" value="Eukaryota"/>
</dbReference>
<dbReference type="Proteomes" id="UP000008141">
    <property type="component" value="Unassembled WGS sequence"/>
</dbReference>
<evidence type="ECO:0000313" key="1">
    <source>
        <dbReference type="EMBL" id="EFN52311.1"/>
    </source>
</evidence>
<dbReference type="GeneID" id="17351775"/>
<protein>
    <submittedName>
        <fullName evidence="1">Uncharacterized protein</fullName>
    </submittedName>
</protein>
<organism evidence="2">
    <name type="scientific">Chlorella variabilis</name>
    <name type="common">Green alga</name>
    <dbReference type="NCBI Taxonomy" id="554065"/>
    <lineage>
        <taxon>Eukaryota</taxon>
        <taxon>Viridiplantae</taxon>
        <taxon>Chlorophyta</taxon>
        <taxon>core chlorophytes</taxon>
        <taxon>Trebouxiophyceae</taxon>
        <taxon>Chlorellales</taxon>
        <taxon>Chlorellaceae</taxon>
        <taxon>Chlorella clade</taxon>
        <taxon>Chlorella</taxon>
    </lineage>
</organism>
<sequence length="344" mass="37898">MLHPTSSSTLSDWSTSWSNGHFKRKAVRTSAQPGFQEAFATLFALEMQDLLGIKEDGPLPPKGTRHDLGDVVRGLKEGDGAQDYSISALKLFNHYLHSLHSKISYWNQSDAIYASGAVFTLAASPWLDYIIIDSNFMTTAMLPTRDVRVVQLLLSAMKPYGKQVFFEGAFERISDPEIHRRAVMLTATSGAHGIGFTNWLDRVGPTFFNDTLQGLPLPHSDAPPVAVLTPYRSYLAYKGTPKDANGVLFPTDPQQDRLFACLDEVEKELPSLDGLQIFGVPTMLLPVLQTFEQVWYVEPDVLLSGDASTIARIKERAGALGVPLRSCIKKKAPAIVLPECCPSM</sequence>
<dbReference type="AlphaFoldDB" id="E1ZPC0"/>
<evidence type="ECO:0000313" key="2">
    <source>
        <dbReference type="Proteomes" id="UP000008141"/>
    </source>
</evidence>
<accession>E1ZPC0</accession>
<dbReference type="KEGG" id="cvr:CHLNCDRAFT_139086"/>
<gene>
    <name evidence="1" type="ORF">CHLNCDRAFT_139086</name>
</gene>
<reference evidence="1 2" key="1">
    <citation type="journal article" date="2010" name="Plant Cell">
        <title>The Chlorella variabilis NC64A genome reveals adaptation to photosymbiosis, coevolution with viruses, and cryptic sex.</title>
        <authorList>
            <person name="Blanc G."/>
            <person name="Duncan G."/>
            <person name="Agarkova I."/>
            <person name="Borodovsky M."/>
            <person name="Gurnon J."/>
            <person name="Kuo A."/>
            <person name="Lindquist E."/>
            <person name="Lucas S."/>
            <person name="Pangilinan J."/>
            <person name="Polle J."/>
            <person name="Salamov A."/>
            <person name="Terry A."/>
            <person name="Yamada T."/>
            <person name="Dunigan D.D."/>
            <person name="Grigoriev I.V."/>
            <person name="Claverie J.M."/>
            <person name="Van Etten J.L."/>
        </authorList>
    </citation>
    <scope>NUCLEOTIDE SEQUENCE [LARGE SCALE GENOMIC DNA]</scope>
    <source>
        <strain evidence="1 2">NC64A</strain>
    </source>
</reference>
<dbReference type="RefSeq" id="XP_005844413.1">
    <property type="nucleotide sequence ID" value="XM_005844351.1"/>
</dbReference>
<dbReference type="InParanoid" id="E1ZPC0"/>
<dbReference type="OrthoDB" id="524207at2759"/>
<name>E1ZPC0_CHLVA</name>